<evidence type="ECO:0000256" key="1">
    <source>
        <dbReference type="ARBA" id="ARBA00009242"/>
    </source>
</evidence>
<organism evidence="4 5">
    <name type="scientific">Diatraea saccharalis</name>
    <name type="common">sugarcane borer</name>
    <dbReference type="NCBI Taxonomy" id="40085"/>
    <lineage>
        <taxon>Eukaryota</taxon>
        <taxon>Metazoa</taxon>
        <taxon>Ecdysozoa</taxon>
        <taxon>Arthropoda</taxon>
        <taxon>Hexapoda</taxon>
        <taxon>Insecta</taxon>
        <taxon>Pterygota</taxon>
        <taxon>Neoptera</taxon>
        <taxon>Endopterygota</taxon>
        <taxon>Lepidoptera</taxon>
        <taxon>Glossata</taxon>
        <taxon>Ditrysia</taxon>
        <taxon>Pyraloidea</taxon>
        <taxon>Crambidae</taxon>
        <taxon>Crambinae</taxon>
        <taxon>Diatraea</taxon>
    </lineage>
</organism>
<proteinExistence type="inferred from homology"/>
<evidence type="ECO:0000256" key="2">
    <source>
        <dbReference type="ARBA" id="ARBA00031078"/>
    </source>
</evidence>
<reference evidence="4" key="2">
    <citation type="submission" date="2022-10" db="EMBL/GenBank/DDBJ databases">
        <authorList>
            <consortium name="ENA_rothamsted_submissions"/>
            <consortium name="culmorum"/>
            <person name="King R."/>
        </authorList>
    </citation>
    <scope>NUCLEOTIDE SEQUENCE</scope>
</reference>
<dbReference type="PANTHER" id="PTHR12045:SF3">
    <property type="entry name" value="INACTIVE ALLANTOICASE-RELATED"/>
    <property type="match status" value="1"/>
</dbReference>
<keyword evidence="5" id="KW-1185">Reference proteome</keyword>
<sequence>MIEKKMPAFTELSEFASISAGGEVAFSTDDFFAPCENMLLDTEPVFIADKFTEFGKWMDGWETRRKRTAGHDWCILKLASKCVIKGLLVDTAYFTGNFAPKYSIQAARLKPEDEALIPARDTKMGSACGRYELDEIERLKSDKWEEIVPVTALRPGYEETRLNFQKVLSDEAWTHIRVNIYPDGGIARLRVYGEARPEPPPRDQIVDLVSLLSGGTCQGYSNAHYGHPRNMIKPGKSQCMADGWETARRLDRPEVLEANEDGTLKVPGEEWAIFKLGFPGRIQRICVDTAHFKGNFPDSVKIEGAYLRHADWCPQLKCTWSNILRPSKLSAHKEHWYDCDSDVITHIRVSMAPDGGISRVRTFGYADSELN</sequence>
<dbReference type="Gene3D" id="2.60.120.260">
    <property type="entry name" value="Galactose-binding domain-like"/>
    <property type="match status" value="2"/>
</dbReference>
<dbReference type="Proteomes" id="UP001153714">
    <property type="component" value="Chromosome 7"/>
</dbReference>
<dbReference type="SUPFAM" id="SSF49785">
    <property type="entry name" value="Galactose-binding domain-like"/>
    <property type="match status" value="2"/>
</dbReference>
<protein>
    <recommendedName>
        <fullName evidence="2">Allantoate amidinohydrolase</fullName>
    </recommendedName>
</protein>
<dbReference type="InterPro" id="IPR008979">
    <property type="entry name" value="Galactose-bd-like_sf"/>
</dbReference>
<dbReference type="NCBIfam" id="TIGR02961">
    <property type="entry name" value="allantoicase"/>
    <property type="match status" value="1"/>
</dbReference>
<name>A0A9N9WJ97_9NEOP</name>
<dbReference type="AlphaFoldDB" id="A0A9N9WJ97"/>
<dbReference type="GO" id="GO:0004037">
    <property type="term" value="F:allantoicase activity"/>
    <property type="evidence" value="ECO:0007669"/>
    <property type="project" value="InterPro"/>
</dbReference>
<accession>A0A9N9WJ97</accession>
<gene>
    <name evidence="4" type="ORF">DIATSA_LOCUS12296</name>
</gene>
<evidence type="ECO:0000313" key="4">
    <source>
        <dbReference type="EMBL" id="CAG9794965.1"/>
    </source>
</evidence>
<dbReference type="FunFam" id="2.60.120.260:FF:000077">
    <property type="entry name" value="Probable allantoicase"/>
    <property type="match status" value="1"/>
</dbReference>
<reference evidence="4" key="1">
    <citation type="submission" date="2021-12" db="EMBL/GenBank/DDBJ databases">
        <authorList>
            <person name="King R."/>
        </authorList>
    </citation>
    <scope>NUCLEOTIDE SEQUENCE</scope>
</reference>
<feature type="domain" description="Allantoicase" evidence="3">
    <location>
        <begin position="214"/>
        <end position="365"/>
    </location>
</feature>
<evidence type="ECO:0000313" key="5">
    <source>
        <dbReference type="Proteomes" id="UP001153714"/>
    </source>
</evidence>
<dbReference type="OrthoDB" id="10266039at2759"/>
<evidence type="ECO:0000259" key="3">
    <source>
        <dbReference type="Pfam" id="PF03561"/>
    </source>
</evidence>
<dbReference type="PANTHER" id="PTHR12045">
    <property type="entry name" value="ALLANTOICASE"/>
    <property type="match status" value="1"/>
</dbReference>
<dbReference type="InterPro" id="IPR005164">
    <property type="entry name" value="Allantoicase"/>
</dbReference>
<comment type="similarity">
    <text evidence="1">Belongs to the allantoicase family.</text>
</comment>
<feature type="domain" description="Allantoicase" evidence="3">
    <location>
        <begin position="21"/>
        <end position="195"/>
    </location>
</feature>
<dbReference type="InterPro" id="IPR015908">
    <property type="entry name" value="Allantoicase_dom"/>
</dbReference>
<dbReference type="GO" id="GO:0000256">
    <property type="term" value="P:allantoin catabolic process"/>
    <property type="evidence" value="ECO:0007669"/>
    <property type="project" value="InterPro"/>
</dbReference>
<dbReference type="HAMAP" id="MF_00813">
    <property type="entry name" value="Allantoicase"/>
    <property type="match status" value="1"/>
</dbReference>
<dbReference type="Pfam" id="PF03561">
    <property type="entry name" value="Allantoicase"/>
    <property type="match status" value="2"/>
</dbReference>
<dbReference type="PIRSF" id="PIRSF016516">
    <property type="entry name" value="Allantoicase"/>
    <property type="match status" value="1"/>
</dbReference>
<dbReference type="EMBL" id="OU893338">
    <property type="protein sequence ID" value="CAG9794965.1"/>
    <property type="molecule type" value="Genomic_DNA"/>
</dbReference>